<keyword evidence="2" id="KW-0614">Plasmid</keyword>
<organism evidence="2 3">
    <name type="scientific">Silvanigrella paludirubra</name>
    <dbReference type="NCBI Taxonomy" id="2499159"/>
    <lineage>
        <taxon>Bacteria</taxon>
        <taxon>Pseudomonadati</taxon>
        <taxon>Bdellovibrionota</taxon>
        <taxon>Oligoflexia</taxon>
        <taxon>Silvanigrellales</taxon>
        <taxon>Silvanigrellaceae</taxon>
        <taxon>Silvanigrella</taxon>
    </lineage>
</organism>
<evidence type="ECO:0008006" key="4">
    <source>
        <dbReference type="Google" id="ProtNLM"/>
    </source>
</evidence>
<name>A0A6N6VSI2_9BACT</name>
<comment type="caution">
    <text evidence="2">The sequence shown here is derived from an EMBL/GenBank/DDBJ whole genome shotgun (WGS) entry which is preliminary data.</text>
</comment>
<dbReference type="PROSITE" id="PS51257">
    <property type="entry name" value="PROKAR_LIPOPROTEIN"/>
    <property type="match status" value="1"/>
</dbReference>
<dbReference type="AlphaFoldDB" id="A0A6N6VSI2"/>
<dbReference type="OrthoDB" id="9905000at2"/>
<keyword evidence="3" id="KW-1185">Reference proteome</keyword>
<reference evidence="2 3" key="1">
    <citation type="submission" date="2019-10" db="EMBL/GenBank/DDBJ databases">
        <title>New species of Slilvanegrellaceae.</title>
        <authorList>
            <person name="Pitt A."/>
            <person name="Hahn M.W."/>
        </authorList>
    </citation>
    <scope>NUCLEOTIDE SEQUENCE [LARGE SCALE GENOMIC DNA]</scope>
    <source>
        <strain evidence="2 3">SP-Ram-0.45-NSY-1</strain>
        <plasmid evidence="2">unnamed</plasmid>
    </source>
</reference>
<evidence type="ECO:0000256" key="1">
    <source>
        <dbReference type="SAM" id="SignalP"/>
    </source>
</evidence>
<keyword evidence="1" id="KW-0732">Signal</keyword>
<sequence length="66" mass="7748">MKKLFLLLVFVPFALFSCTKETSSNLTEDKEVEEINSFIGDGWRKKSNKEYKTWVGNKDKNENNKE</sequence>
<evidence type="ECO:0000313" key="3">
    <source>
        <dbReference type="Proteomes" id="UP000437748"/>
    </source>
</evidence>
<feature type="signal peptide" evidence="1">
    <location>
        <begin position="1"/>
        <end position="17"/>
    </location>
</feature>
<accession>A0A6N6VSI2</accession>
<dbReference type="Proteomes" id="UP000437748">
    <property type="component" value="Unassembled WGS sequence"/>
</dbReference>
<feature type="chain" id="PRO_5027041830" description="Lipoprotein" evidence="1">
    <location>
        <begin position="18"/>
        <end position="66"/>
    </location>
</feature>
<protein>
    <recommendedName>
        <fullName evidence="4">Lipoprotein</fullName>
    </recommendedName>
</protein>
<evidence type="ECO:0000313" key="2">
    <source>
        <dbReference type="EMBL" id="KAB8035610.1"/>
    </source>
</evidence>
<gene>
    <name evidence="2" type="ORF">GCL60_16820</name>
</gene>
<geneLocation type="plasmid" evidence="2">
    <name>unnamed</name>
</geneLocation>
<proteinExistence type="predicted"/>
<dbReference type="RefSeq" id="WP_153417798.1">
    <property type="nucleotide sequence ID" value="NZ_CM018765.1"/>
</dbReference>
<dbReference type="EMBL" id="WFLM01000010">
    <property type="protein sequence ID" value="KAB8035610.1"/>
    <property type="molecule type" value="Genomic_DNA"/>
</dbReference>